<evidence type="ECO:0000313" key="1">
    <source>
        <dbReference type="EMBL" id="KAJ9101340.1"/>
    </source>
</evidence>
<comment type="caution">
    <text evidence="1">The sequence shown here is derived from an EMBL/GenBank/DDBJ whole genome shotgun (WGS) entry which is preliminary data.</text>
</comment>
<keyword evidence="2" id="KW-1185">Reference proteome</keyword>
<gene>
    <name evidence="1" type="ORF">QFC19_005310</name>
</gene>
<reference evidence="1" key="1">
    <citation type="submission" date="2023-04" db="EMBL/GenBank/DDBJ databases">
        <title>Draft Genome sequencing of Naganishia species isolated from polar environments using Oxford Nanopore Technology.</title>
        <authorList>
            <person name="Leo P."/>
            <person name="Venkateswaran K."/>
        </authorList>
    </citation>
    <scope>NUCLEOTIDE SEQUENCE</scope>
    <source>
        <strain evidence="1">MNA-CCFEE 5261</strain>
    </source>
</reference>
<dbReference type="Proteomes" id="UP001241377">
    <property type="component" value="Unassembled WGS sequence"/>
</dbReference>
<dbReference type="EMBL" id="JASBWR010000059">
    <property type="protein sequence ID" value="KAJ9101340.1"/>
    <property type="molecule type" value="Genomic_DNA"/>
</dbReference>
<organism evidence="1 2">
    <name type="scientific">Naganishia cerealis</name>
    <dbReference type="NCBI Taxonomy" id="610337"/>
    <lineage>
        <taxon>Eukaryota</taxon>
        <taxon>Fungi</taxon>
        <taxon>Dikarya</taxon>
        <taxon>Basidiomycota</taxon>
        <taxon>Agaricomycotina</taxon>
        <taxon>Tremellomycetes</taxon>
        <taxon>Filobasidiales</taxon>
        <taxon>Filobasidiaceae</taxon>
        <taxon>Naganishia</taxon>
    </lineage>
</organism>
<protein>
    <submittedName>
        <fullName evidence="1">Uncharacterized protein</fullName>
    </submittedName>
</protein>
<sequence>MTKEKLINSTSAMMGLDRFELRLLHYFDKFCVPAFSYGVNKEAERFWQTLVPKVFFRSRLVRNAVFLFASICMWPLFDMETLFLADVQEMRTLYHINNLFEVEEINSKSLTFFDLSQDHATTNNLYAKTLEYFSDLLLESQRRIEGSEMALSPLRAIELSISGTLIFLFLGLHPHNLVPILAFQLEENTDEDSARTSVQVPDHHIHETTDFVSICRGIQVIKEHCCLKNSKTSPYKAPKKFSSFPKESKFALISRLNRDLIEYYSNYEGGVQQSGAIDVLKEAIELLESAFHYSTKLNYPLPLYKWPIGIPENFGALLRQRHFFALRIYYLFSCISLMAKFCLYHERNMWRDFIEWFRKYNYKGYGGWVYRYDQSFYDLVIKKKYTILLTDFRSLYDFDAKIMMSRCEEN</sequence>
<evidence type="ECO:0000313" key="2">
    <source>
        <dbReference type="Proteomes" id="UP001241377"/>
    </source>
</evidence>
<accession>A0ACC2VR21</accession>
<name>A0ACC2VR21_9TREE</name>
<proteinExistence type="predicted"/>